<proteinExistence type="predicted"/>
<evidence type="ECO:0000313" key="2">
    <source>
        <dbReference type="Proteomes" id="UP001215280"/>
    </source>
</evidence>
<reference evidence="1" key="1">
    <citation type="submission" date="2023-03" db="EMBL/GenBank/DDBJ databases">
        <title>Massive genome expansion in bonnet fungi (Mycena s.s.) driven by repeated elements and novel gene families across ecological guilds.</title>
        <authorList>
            <consortium name="Lawrence Berkeley National Laboratory"/>
            <person name="Harder C.B."/>
            <person name="Miyauchi S."/>
            <person name="Viragh M."/>
            <person name="Kuo A."/>
            <person name="Thoen E."/>
            <person name="Andreopoulos B."/>
            <person name="Lu D."/>
            <person name="Skrede I."/>
            <person name="Drula E."/>
            <person name="Henrissat B."/>
            <person name="Morin E."/>
            <person name="Kohler A."/>
            <person name="Barry K."/>
            <person name="LaButti K."/>
            <person name="Morin E."/>
            <person name="Salamov A."/>
            <person name="Lipzen A."/>
            <person name="Mereny Z."/>
            <person name="Hegedus B."/>
            <person name="Baldrian P."/>
            <person name="Stursova M."/>
            <person name="Weitz H."/>
            <person name="Taylor A."/>
            <person name="Grigoriev I.V."/>
            <person name="Nagy L.G."/>
            <person name="Martin F."/>
            <person name="Kauserud H."/>
        </authorList>
    </citation>
    <scope>NUCLEOTIDE SEQUENCE</scope>
    <source>
        <strain evidence="1">CBHHK188m</strain>
    </source>
</reference>
<name>A0AAD7JQ37_9AGAR</name>
<evidence type="ECO:0000313" key="1">
    <source>
        <dbReference type="EMBL" id="KAJ7769588.1"/>
    </source>
</evidence>
<keyword evidence="2" id="KW-1185">Reference proteome</keyword>
<gene>
    <name evidence="1" type="ORF">DFH07DRAFT_806553</name>
</gene>
<dbReference type="EMBL" id="JARJLG010000025">
    <property type="protein sequence ID" value="KAJ7769588.1"/>
    <property type="molecule type" value="Genomic_DNA"/>
</dbReference>
<dbReference type="Proteomes" id="UP001215280">
    <property type="component" value="Unassembled WGS sequence"/>
</dbReference>
<comment type="caution">
    <text evidence="1">The sequence shown here is derived from an EMBL/GenBank/DDBJ whole genome shotgun (WGS) entry which is preliminary data.</text>
</comment>
<dbReference type="AlphaFoldDB" id="A0AAD7JQ37"/>
<accession>A0AAD7JQ37</accession>
<protein>
    <submittedName>
        <fullName evidence="1">Uncharacterized protein</fullName>
    </submittedName>
</protein>
<sequence>MNMSIPPATQFPVHAFDDPNSNASPQEFLDFLRNLVAQNLDGDPAVRIANKDLWATVVAGLSEQFLASFPSTDKVQWHVMHEKVRLAAASLDVIRRVANRVEGIFHGPGDLARPTFARLLNFCNVVEMWLDVEFEPMDGLPSLQELAEDAFHTTLLVLRSLGGAVVHIAESKVPLWKTLRTILAESLDVVEGKLDGSYSDIYTNTTLDLTLRSSTLVFPVAITLFAKTPVQDATVREPLTPEVDDKSFTLTLESIGDLPSFLSTTLAILVHSVYPSLLSQWFLTDLIRRIAETVGRTFAFCSTPSCVAPAEKRAKGPTAGWEVIDCEMRKTFESRSFVPPAKSDLMEILAIAGTESCLVVCYLHNCLPHFKTDILLLVRQLLADINLDNEYTALLHESDDRLTENKMDVESAPEQAVEWRGQIRESVQEIIFPITIAWMDDGEMMSEENYAQRALDDVKARFERSVCLSSHVRKSESDTGSLLTPMHRLA</sequence>
<organism evidence="1 2">
    <name type="scientific">Mycena maculata</name>
    <dbReference type="NCBI Taxonomy" id="230809"/>
    <lineage>
        <taxon>Eukaryota</taxon>
        <taxon>Fungi</taxon>
        <taxon>Dikarya</taxon>
        <taxon>Basidiomycota</taxon>
        <taxon>Agaricomycotina</taxon>
        <taxon>Agaricomycetes</taxon>
        <taxon>Agaricomycetidae</taxon>
        <taxon>Agaricales</taxon>
        <taxon>Marasmiineae</taxon>
        <taxon>Mycenaceae</taxon>
        <taxon>Mycena</taxon>
    </lineage>
</organism>